<comment type="function">
    <text evidence="6">Catalyzes the transfer of a ribosyl phosphate group from 5-phosphoribose 1-diphosphate to orotate, leading to the formation of orotidine monophosphate (OMP).</text>
</comment>
<accession>A0A0F7X2E7</accession>
<keyword evidence="5 6" id="KW-0665">Pyrimidine biosynthesis</keyword>
<comment type="caution">
    <text evidence="6">Lacks conserved residue(s) required for the propagation of feature annotation.</text>
</comment>
<reference evidence="8" key="1">
    <citation type="submission" date="2015-05" db="EMBL/GenBank/DDBJ databases">
        <authorList>
            <person name="Rattei Thomas"/>
        </authorList>
    </citation>
    <scope>NUCLEOTIDE SEQUENCE</scope>
    <source>
        <strain evidence="8">DC9</strain>
    </source>
</reference>
<dbReference type="PANTHER" id="PTHR19278">
    <property type="entry name" value="OROTATE PHOSPHORIBOSYLTRANSFERASE"/>
    <property type="match status" value="1"/>
</dbReference>
<dbReference type="InterPro" id="IPR029057">
    <property type="entry name" value="PRTase-like"/>
</dbReference>
<dbReference type="Pfam" id="PF00156">
    <property type="entry name" value="Pribosyltran"/>
    <property type="match status" value="1"/>
</dbReference>
<feature type="binding site" evidence="6">
    <location>
        <position position="109"/>
    </location>
    <ligand>
        <name>5-phospho-alpha-D-ribose 1-diphosphate</name>
        <dbReference type="ChEBI" id="CHEBI:58017"/>
        <note>ligand shared between dimeric partners</note>
    </ligand>
</feature>
<evidence type="ECO:0000256" key="5">
    <source>
        <dbReference type="ARBA" id="ARBA00022975"/>
    </source>
</evidence>
<keyword evidence="6" id="KW-0460">Magnesium</keyword>
<feature type="domain" description="Phosphoribosyltransferase" evidence="7">
    <location>
        <begin position="61"/>
        <end position="171"/>
    </location>
</feature>
<proteinExistence type="inferred from homology"/>
<dbReference type="GO" id="GO:0019856">
    <property type="term" value="P:pyrimidine nucleobase biosynthetic process"/>
    <property type="evidence" value="ECO:0007669"/>
    <property type="project" value="TreeGrafter"/>
</dbReference>
<dbReference type="HAMAP" id="MF_01208">
    <property type="entry name" value="PyrE"/>
    <property type="match status" value="1"/>
</dbReference>
<dbReference type="InterPro" id="IPR000836">
    <property type="entry name" value="PRTase_dom"/>
</dbReference>
<dbReference type="Gene3D" id="3.40.50.2020">
    <property type="match status" value="1"/>
</dbReference>
<comment type="similarity">
    <text evidence="6">Belongs to the purine/pyrimidine phosphoribosyltransferase family. PyrE subfamily.</text>
</comment>
<sequence>MYFVKNGRRLWRMMNYEDAKLRGQAVAILYQIGAIKFGKHILASGEETPLYVDMRLVISSPEVLQTVATLIWRLRPSFNSSLLCGVPYTALTLATSISLKYNIPMVLRRKELQNVDPPDAIKVEGLFTPGQTCLVINDIVSSGKSIIETAAALEENGLVVREALVFLDRRKEACQPLGPQGIKVSSVFTVPTLIKALIAYGKLSSGDLTLANKISEILEIES</sequence>
<gene>
    <name evidence="6" type="primary">pyrE</name>
    <name evidence="8" type="ORF">BN1224_DC9_BU_00520</name>
</gene>
<evidence type="ECO:0000259" key="7">
    <source>
        <dbReference type="Pfam" id="PF00156"/>
    </source>
</evidence>
<feature type="binding site" description="in other chain" evidence="6">
    <location>
        <begin position="137"/>
        <end position="145"/>
    </location>
    <ligand>
        <name>5-phospho-alpha-D-ribose 1-diphosphate</name>
        <dbReference type="ChEBI" id="CHEBI:58017"/>
        <note>ligand shared between dimeric partners</note>
    </ligand>
</feature>
<evidence type="ECO:0000256" key="2">
    <source>
        <dbReference type="ARBA" id="ARBA00011971"/>
    </source>
</evidence>
<dbReference type="NCBIfam" id="NF010382">
    <property type="entry name" value="PRK13809.1"/>
    <property type="match status" value="1"/>
</dbReference>
<dbReference type="PANTHER" id="PTHR19278:SF9">
    <property type="entry name" value="URIDINE 5'-MONOPHOSPHATE SYNTHASE"/>
    <property type="match status" value="1"/>
</dbReference>
<organism evidence="8">
    <name type="scientific">Chlamydia pneumoniae</name>
    <name type="common">Chlamydophila pneumoniae</name>
    <dbReference type="NCBI Taxonomy" id="83558"/>
    <lineage>
        <taxon>Bacteria</taxon>
        <taxon>Pseudomonadati</taxon>
        <taxon>Chlamydiota</taxon>
        <taxon>Chlamydiia</taxon>
        <taxon>Chlamydiales</taxon>
        <taxon>Chlamydiaceae</taxon>
        <taxon>Chlamydia/Chlamydophila group</taxon>
        <taxon>Chlamydia</taxon>
    </lineage>
</organism>
<comment type="catalytic activity">
    <reaction evidence="6">
        <text>orotidine 5'-phosphate + diphosphate = orotate + 5-phospho-alpha-D-ribose 1-diphosphate</text>
        <dbReference type="Rhea" id="RHEA:10380"/>
        <dbReference type="ChEBI" id="CHEBI:30839"/>
        <dbReference type="ChEBI" id="CHEBI:33019"/>
        <dbReference type="ChEBI" id="CHEBI:57538"/>
        <dbReference type="ChEBI" id="CHEBI:58017"/>
        <dbReference type="EC" id="2.4.2.10"/>
    </reaction>
</comment>
<evidence type="ECO:0000256" key="3">
    <source>
        <dbReference type="ARBA" id="ARBA00022676"/>
    </source>
</evidence>
<dbReference type="GO" id="GO:0004590">
    <property type="term" value="F:orotidine-5'-phosphate decarboxylase activity"/>
    <property type="evidence" value="ECO:0007669"/>
    <property type="project" value="TreeGrafter"/>
</dbReference>
<name>A0A0F7X2E7_CHLPN</name>
<evidence type="ECO:0000313" key="8">
    <source>
        <dbReference type="EMBL" id="CRI42727.1"/>
    </source>
</evidence>
<evidence type="ECO:0000256" key="6">
    <source>
        <dbReference type="HAMAP-Rule" id="MF_01208"/>
    </source>
</evidence>
<dbReference type="CDD" id="cd06223">
    <property type="entry name" value="PRTases_typeI"/>
    <property type="match status" value="1"/>
</dbReference>
<feature type="binding site" description="in other chain" evidence="6">
    <location>
        <position position="110"/>
    </location>
    <ligand>
        <name>5-phospho-alpha-D-ribose 1-diphosphate</name>
        <dbReference type="ChEBI" id="CHEBI:58017"/>
        <note>ligand shared between dimeric partners</note>
    </ligand>
</feature>
<dbReference type="GO" id="GO:0000287">
    <property type="term" value="F:magnesium ion binding"/>
    <property type="evidence" value="ECO:0007669"/>
    <property type="project" value="UniProtKB-UniRule"/>
</dbReference>
<dbReference type="SUPFAM" id="SSF53271">
    <property type="entry name" value="PRTase-like"/>
    <property type="match status" value="1"/>
</dbReference>
<dbReference type="GO" id="GO:0044205">
    <property type="term" value="P:'de novo' UMP biosynthetic process"/>
    <property type="evidence" value="ECO:0007669"/>
    <property type="project" value="UniProtKB-UniRule"/>
</dbReference>
<comment type="pathway">
    <text evidence="1 6">Pyrimidine metabolism; UMP biosynthesis via de novo pathway; UMP from orotate: step 1/2.</text>
</comment>
<keyword evidence="4 6" id="KW-0808">Transferase</keyword>
<dbReference type="InterPro" id="IPR023031">
    <property type="entry name" value="OPRT"/>
</dbReference>
<dbReference type="GO" id="GO:0004588">
    <property type="term" value="F:orotate phosphoribosyltransferase activity"/>
    <property type="evidence" value="ECO:0007669"/>
    <property type="project" value="UniProtKB-UniRule"/>
</dbReference>
<comment type="subunit">
    <text evidence="6">Homodimer.</text>
</comment>
<dbReference type="AlphaFoldDB" id="A0A0F7X2E7"/>
<evidence type="ECO:0000256" key="4">
    <source>
        <dbReference type="ARBA" id="ARBA00022679"/>
    </source>
</evidence>
<dbReference type="UniPathway" id="UPA00070">
    <property type="reaction ID" value="UER00119"/>
</dbReference>
<comment type="cofactor">
    <cofactor evidence="6">
        <name>Mg(2+)</name>
        <dbReference type="ChEBI" id="CHEBI:18420"/>
    </cofactor>
</comment>
<dbReference type="EC" id="2.4.2.10" evidence="2 6"/>
<feature type="binding site" evidence="6">
    <location>
        <position position="169"/>
    </location>
    <ligand>
        <name>orotate</name>
        <dbReference type="ChEBI" id="CHEBI:30839"/>
    </ligand>
</feature>
<keyword evidence="3 6" id="KW-0328">Glycosyltransferase</keyword>
<protein>
    <recommendedName>
        <fullName evidence="2 6">Orotate phosphoribosyltransferase</fullName>
        <shortName evidence="6">OPRT</shortName>
        <shortName evidence="6">OPRTase</shortName>
        <ecNumber evidence="2 6">2.4.2.10</ecNumber>
    </recommendedName>
</protein>
<dbReference type="EMBL" id="LN847051">
    <property type="protein sequence ID" value="CRI42727.1"/>
    <property type="molecule type" value="Genomic_DNA"/>
</dbReference>
<evidence type="ECO:0000256" key="1">
    <source>
        <dbReference type="ARBA" id="ARBA00004889"/>
    </source>
</evidence>
<feature type="binding site" evidence="6">
    <location>
        <position position="141"/>
    </location>
    <ligand>
        <name>orotate</name>
        <dbReference type="ChEBI" id="CHEBI:30839"/>
    </ligand>
</feature>